<sequence length="148" mass="16926">MEKLTQRQYVFGALFVFANKLQLIGDRLDPNITMKQWFLVAMLSQFGEKAPTISELAAFMGCSRQNVKKLAGRLSEKGFLQLQKDPEDSRQTRLRVTGACKDYFAARAGREEQWLSQVFDGISQAQLDGLYHSMKQLEQNIGRMEETL</sequence>
<organism evidence="2 3">
    <name type="scientific">Solibaculum intestinale</name>
    <dbReference type="NCBI Taxonomy" id="3133165"/>
    <lineage>
        <taxon>Bacteria</taxon>
        <taxon>Bacillati</taxon>
        <taxon>Bacillota</taxon>
        <taxon>Clostridia</taxon>
        <taxon>Eubacteriales</taxon>
        <taxon>Oscillospiraceae</taxon>
        <taxon>Solibaculum</taxon>
    </lineage>
</organism>
<dbReference type="PANTHER" id="PTHR33164">
    <property type="entry name" value="TRANSCRIPTIONAL REGULATOR, MARR FAMILY"/>
    <property type="match status" value="1"/>
</dbReference>
<accession>A0ABV1E1R2</accession>
<dbReference type="RefSeq" id="WP_349220213.1">
    <property type="nucleotide sequence ID" value="NZ_JBBMFD010000020.1"/>
</dbReference>
<evidence type="ECO:0000259" key="1">
    <source>
        <dbReference type="PROSITE" id="PS50995"/>
    </source>
</evidence>
<evidence type="ECO:0000313" key="3">
    <source>
        <dbReference type="Proteomes" id="UP001489509"/>
    </source>
</evidence>
<evidence type="ECO:0000313" key="2">
    <source>
        <dbReference type="EMBL" id="MEQ2441244.1"/>
    </source>
</evidence>
<proteinExistence type="predicted"/>
<protein>
    <submittedName>
        <fullName evidence="2">MarR family transcriptional regulator</fullName>
    </submittedName>
</protein>
<feature type="domain" description="HTH marR-type" evidence="1">
    <location>
        <begin position="1"/>
        <end position="139"/>
    </location>
</feature>
<dbReference type="PANTHER" id="PTHR33164:SF58">
    <property type="entry name" value="DNA-BINDING TRANSCRIPTIONAL REPRESSOR SCOC"/>
    <property type="match status" value="1"/>
</dbReference>
<dbReference type="Pfam" id="PF01047">
    <property type="entry name" value="MarR"/>
    <property type="match status" value="1"/>
</dbReference>
<name>A0ABV1E1R2_9FIRM</name>
<reference evidence="2 3" key="1">
    <citation type="submission" date="2024-03" db="EMBL/GenBank/DDBJ databases">
        <title>Human intestinal bacterial collection.</title>
        <authorList>
            <person name="Pauvert C."/>
            <person name="Hitch T.C.A."/>
            <person name="Clavel T."/>
        </authorList>
    </citation>
    <scope>NUCLEOTIDE SEQUENCE [LARGE SCALE GENOMIC DNA]</scope>
    <source>
        <strain evidence="2 3">CLA-JM-H44</strain>
    </source>
</reference>
<comment type="caution">
    <text evidence="2">The sequence shown here is derived from an EMBL/GenBank/DDBJ whole genome shotgun (WGS) entry which is preliminary data.</text>
</comment>
<gene>
    <name evidence="2" type="ORF">WMO26_10445</name>
</gene>
<keyword evidence="3" id="KW-1185">Reference proteome</keyword>
<dbReference type="InterPro" id="IPR000835">
    <property type="entry name" value="HTH_MarR-typ"/>
</dbReference>
<dbReference type="InterPro" id="IPR039422">
    <property type="entry name" value="MarR/SlyA-like"/>
</dbReference>
<dbReference type="InterPro" id="IPR036388">
    <property type="entry name" value="WH-like_DNA-bd_sf"/>
</dbReference>
<dbReference type="Gene3D" id="1.10.10.10">
    <property type="entry name" value="Winged helix-like DNA-binding domain superfamily/Winged helix DNA-binding domain"/>
    <property type="match status" value="1"/>
</dbReference>
<dbReference type="SUPFAM" id="SSF46785">
    <property type="entry name" value="Winged helix' DNA-binding domain"/>
    <property type="match status" value="1"/>
</dbReference>
<dbReference type="InterPro" id="IPR036390">
    <property type="entry name" value="WH_DNA-bd_sf"/>
</dbReference>
<dbReference type="PROSITE" id="PS50995">
    <property type="entry name" value="HTH_MARR_2"/>
    <property type="match status" value="1"/>
</dbReference>
<dbReference type="Proteomes" id="UP001489509">
    <property type="component" value="Unassembled WGS sequence"/>
</dbReference>
<dbReference type="SMART" id="SM00347">
    <property type="entry name" value="HTH_MARR"/>
    <property type="match status" value="1"/>
</dbReference>
<dbReference type="EMBL" id="JBBMFD010000020">
    <property type="protein sequence ID" value="MEQ2441244.1"/>
    <property type="molecule type" value="Genomic_DNA"/>
</dbReference>